<dbReference type="PANTHER" id="PTHR30616">
    <property type="entry name" value="UNCHARACTERIZED PROTEIN YFIH"/>
    <property type="match status" value="1"/>
</dbReference>
<comment type="catalytic activity">
    <reaction evidence="11">
        <text>S-methyl-5'-thioadenosine + phosphate = 5-(methylsulfanyl)-alpha-D-ribose 1-phosphate + adenine</text>
        <dbReference type="Rhea" id="RHEA:11852"/>
        <dbReference type="ChEBI" id="CHEBI:16708"/>
        <dbReference type="ChEBI" id="CHEBI:17509"/>
        <dbReference type="ChEBI" id="CHEBI:43474"/>
        <dbReference type="ChEBI" id="CHEBI:58533"/>
        <dbReference type="EC" id="2.4.2.28"/>
    </reaction>
    <physiologicalReaction direction="left-to-right" evidence="11">
        <dbReference type="Rhea" id="RHEA:11853"/>
    </physiologicalReaction>
</comment>
<evidence type="ECO:0000256" key="6">
    <source>
        <dbReference type="ARBA" id="ARBA00022801"/>
    </source>
</evidence>
<keyword evidence="6" id="KW-0378">Hydrolase</keyword>
<dbReference type="SUPFAM" id="SSF64438">
    <property type="entry name" value="CNF1/YfiH-like putative cysteine hydrolases"/>
    <property type="match status" value="1"/>
</dbReference>
<keyword evidence="15" id="KW-1185">Reference proteome</keyword>
<organism evidence="14 15">
    <name type="scientific">Williamsia phyllosphaerae</name>
    <dbReference type="NCBI Taxonomy" id="885042"/>
    <lineage>
        <taxon>Bacteria</taxon>
        <taxon>Bacillati</taxon>
        <taxon>Actinomycetota</taxon>
        <taxon>Actinomycetes</taxon>
        <taxon>Mycobacteriales</taxon>
        <taxon>Nocardiaceae</taxon>
        <taxon>Williamsia</taxon>
    </lineage>
</organism>
<evidence type="ECO:0000256" key="4">
    <source>
        <dbReference type="ARBA" id="ARBA00022679"/>
    </source>
</evidence>
<comment type="similarity">
    <text evidence="3 12">Belongs to the purine nucleoside phosphorylase YfiH/LACC1 family.</text>
</comment>
<comment type="catalytic activity">
    <reaction evidence="1">
        <text>inosine + phosphate = alpha-D-ribose 1-phosphate + hypoxanthine</text>
        <dbReference type="Rhea" id="RHEA:27646"/>
        <dbReference type="ChEBI" id="CHEBI:17368"/>
        <dbReference type="ChEBI" id="CHEBI:17596"/>
        <dbReference type="ChEBI" id="CHEBI:43474"/>
        <dbReference type="ChEBI" id="CHEBI:57720"/>
        <dbReference type="EC" id="2.4.2.1"/>
    </reaction>
    <physiologicalReaction direction="left-to-right" evidence="1">
        <dbReference type="Rhea" id="RHEA:27647"/>
    </physiologicalReaction>
</comment>
<protein>
    <recommendedName>
        <fullName evidence="12">Purine nucleoside phosphorylase</fullName>
    </recommendedName>
</protein>
<dbReference type="Proteomes" id="UP000632454">
    <property type="component" value="Unassembled WGS sequence"/>
</dbReference>
<gene>
    <name evidence="14" type="ORF">GCM10007298_26870</name>
</gene>
<evidence type="ECO:0000256" key="13">
    <source>
        <dbReference type="SAM" id="MobiDB-lite"/>
    </source>
</evidence>
<evidence type="ECO:0000256" key="10">
    <source>
        <dbReference type="ARBA" id="ARBA00048968"/>
    </source>
</evidence>
<proteinExistence type="inferred from homology"/>
<dbReference type="PANTHER" id="PTHR30616:SF2">
    <property type="entry name" value="PURINE NUCLEOSIDE PHOSPHORYLASE LACC1"/>
    <property type="match status" value="1"/>
</dbReference>
<evidence type="ECO:0000256" key="9">
    <source>
        <dbReference type="ARBA" id="ARBA00047989"/>
    </source>
</evidence>
<keyword evidence="7" id="KW-0862">Zinc</keyword>
<comment type="catalytic activity">
    <reaction evidence="10">
        <text>adenosine + phosphate = alpha-D-ribose 1-phosphate + adenine</text>
        <dbReference type="Rhea" id="RHEA:27642"/>
        <dbReference type="ChEBI" id="CHEBI:16335"/>
        <dbReference type="ChEBI" id="CHEBI:16708"/>
        <dbReference type="ChEBI" id="CHEBI:43474"/>
        <dbReference type="ChEBI" id="CHEBI:57720"/>
        <dbReference type="EC" id="2.4.2.1"/>
    </reaction>
    <physiologicalReaction direction="left-to-right" evidence="10">
        <dbReference type="Rhea" id="RHEA:27643"/>
    </physiologicalReaction>
</comment>
<keyword evidence="4" id="KW-0808">Transferase</keyword>
<evidence type="ECO:0000256" key="7">
    <source>
        <dbReference type="ARBA" id="ARBA00022833"/>
    </source>
</evidence>
<evidence type="ECO:0000313" key="14">
    <source>
        <dbReference type="EMBL" id="GGF29563.1"/>
    </source>
</evidence>
<dbReference type="Gene3D" id="3.60.140.10">
    <property type="entry name" value="CNF1/YfiH-like putative cysteine hydrolases"/>
    <property type="match status" value="1"/>
</dbReference>
<comment type="caution">
    <text evidence="14">The sequence shown here is derived from an EMBL/GenBank/DDBJ whole genome shotgun (WGS) entry which is preliminary data.</text>
</comment>
<feature type="region of interest" description="Disordered" evidence="13">
    <location>
        <begin position="1"/>
        <end position="43"/>
    </location>
</feature>
<evidence type="ECO:0000256" key="11">
    <source>
        <dbReference type="ARBA" id="ARBA00049893"/>
    </source>
</evidence>
<dbReference type="NCBIfam" id="TIGR00726">
    <property type="entry name" value="peptidoglycan editing factor PgeF"/>
    <property type="match status" value="1"/>
</dbReference>
<name>A0ABQ1UXS3_9NOCA</name>
<dbReference type="InterPro" id="IPR003730">
    <property type="entry name" value="Cu_polyphenol_OxRdtase"/>
</dbReference>
<evidence type="ECO:0000256" key="12">
    <source>
        <dbReference type="RuleBase" id="RU361274"/>
    </source>
</evidence>
<dbReference type="CDD" id="cd16833">
    <property type="entry name" value="YfiH"/>
    <property type="match status" value="1"/>
</dbReference>
<sequence length="250" mass="26263">MSVRPGDGDGPAMRVRRVTTTRKGGASQSPYDEFNLGDHVGDDPDAVRANRTRLAEKIGVGPDRMVWMEQIHSRNVVIVDGPRDEPVPATDALVTTVGDLALVVVTADCVPVLLSDDTAGVIGAAHAGRIGARIGIIPRLLEAMISCGARPERIGGFLGPAASGEKYEVPADMQADVEAHLPGSASRTDRGTPGLDLRAGIRRQLLAAGVPAVAQDPRCTITDPTLFSHRRGAPTGRLASVIWMDTSGRA</sequence>
<dbReference type="Pfam" id="PF02578">
    <property type="entry name" value="Cu-oxidase_4"/>
    <property type="match status" value="1"/>
</dbReference>
<reference evidence="15" key="1">
    <citation type="journal article" date="2019" name="Int. J. Syst. Evol. Microbiol.">
        <title>The Global Catalogue of Microorganisms (GCM) 10K type strain sequencing project: providing services to taxonomists for standard genome sequencing and annotation.</title>
        <authorList>
            <consortium name="The Broad Institute Genomics Platform"/>
            <consortium name="The Broad Institute Genome Sequencing Center for Infectious Disease"/>
            <person name="Wu L."/>
            <person name="Ma J."/>
        </authorList>
    </citation>
    <scope>NUCLEOTIDE SEQUENCE [LARGE SCALE GENOMIC DNA]</scope>
    <source>
        <strain evidence="15">CCM 7855</strain>
    </source>
</reference>
<evidence type="ECO:0000256" key="1">
    <source>
        <dbReference type="ARBA" id="ARBA00000553"/>
    </source>
</evidence>
<evidence type="ECO:0000256" key="2">
    <source>
        <dbReference type="ARBA" id="ARBA00003215"/>
    </source>
</evidence>
<accession>A0ABQ1UXS3</accession>
<evidence type="ECO:0000256" key="8">
    <source>
        <dbReference type="ARBA" id="ARBA00023008"/>
    </source>
</evidence>
<comment type="function">
    <text evidence="2">Purine nucleoside enzyme that catalyzes the phosphorolysis of adenosine and inosine nucleosides, yielding D-ribose 1-phosphate and the respective free bases, adenine and hypoxanthine. Also catalyzes the phosphorolysis of S-methyl-5'-thioadenosine into adenine and S-methyl-5-thio-alpha-D-ribose 1-phosphate. Also has adenosine deaminase activity.</text>
</comment>
<dbReference type="InterPro" id="IPR038371">
    <property type="entry name" value="Cu_polyphenol_OxRdtase_sf"/>
</dbReference>
<dbReference type="EMBL" id="BMCS01000001">
    <property type="protein sequence ID" value="GGF29563.1"/>
    <property type="molecule type" value="Genomic_DNA"/>
</dbReference>
<dbReference type="InterPro" id="IPR011324">
    <property type="entry name" value="Cytotoxic_necrot_fac-like_cat"/>
</dbReference>
<keyword evidence="8" id="KW-0186">Copper</keyword>
<evidence type="ECO:0000256" key="5">
    <source>
        <dbReference type="ARBA" id="ARBA00022723"/>
    </source>
</evidence>
<evidence type="ECO:0000313" key="15">
    <source>
        <dbReference type="Proteomes" id="UP000632454"/>
    </source>
</evidence>
<evidence type="ECO:0000256" key="3">
    <source>
        <dbReference type="ARBA" id="ARBA00007353"/>
    </source>
</evidence>
<keyword evidence="5" id="KW-0479">Metal-binding</keyword>
<comment type="catalytic activity">
    <reaction evidence="9">
        <text>adenosine + H2O + H(+) = inosine + NH4(+)</text>
        <dbReference type="Rhea" id="RHEA:24408"/>
        <dbReference type="ChEBI" id="CHEBI:15377"/>
        <dbReference type="ChEBI" id="CHEBI:15378"/>
        <dbReference type="ChEBI" id="CHEBI:16335"/>
        <dbReference type="ChEBI" id="CHEBI:17596"/>
        <dbReference type="ChEBI" id="CHEBI:28938"/>
        <dbReference type="EC" id="3.5.4.4"/>
    </reaction>
    <physiologicalReaction direction="left-to-right" evidence="9">
        <dbReference type="Rhea" id="RHEA:24409"/>
    </physiologicalReaction>
</comment>